<evidence type="ECO:0000256" key="1">
    <source>
        <dbReference type="SAM" id="MobiDB-lite"/>
    </source>
</evidence>
<evidence type="ECO:0000313" key="2">
    <source>
        <dbReference type="EMBL" id="CAF4362583.1"/>
    </source>
</evidence>
<feature type="non-terminal residue" evidence="2">
    <location>
        <position position="25"/>
    </location>
</feature>
<feature type="region of interest" description="Disordered" evidence="1">
    <location>
        <begin position="1"/>
        <end position="25"/>
    </location>
</feature>
<organism evidence="2 4">
    <name type="scientific">Rotaria magnacalcarata</name>
    <dbReference type="NCBI Taxonomy" id="392030"/>
    <lineage>
        <taxon>Eukaryota</taxon>
        <taxon>Metazoa</taxon>
        <taxon>Spiralia</taxon>
        <taxon>Gnathifera</taxon>
        <taxon>Rotifera</taxon>
        <taxon>Eurotatoria</taxon>
        <taxon>Bdelloidea</taxon>
        <taxon>Philodinida</taxon>
        <taxon>Philodinidae</taxon>
        <taxon>Rotaria</taxon>
    </lineage>
</organism>
<protein>
    <submittedName>
        <fullName evidence="2">Uncharacterized protein</fullName>
    </submittedName>
</protein>
<reference evidence="2" key="1">
    <citation type="submission" date="2021-02" db="EMBL/GenBank/DDBJ databases">
        <authorList>
            <person name="Nowell W R."/>
        </authorList>
    </citation>
    <scope>NUCLEOTIDE SEQUENCE</scope>
</reference>
<proteinExistence type="predicted"/>
<dbReference type="EMBL" id="CAJOBF010017474">
    <property type="protein sequence ID" value="CAF4362583.1"/>
    <property type="molecule type" value="Genomic_DNA"/>
</dbReference>
<accession>A0A820LU71</accession>
<evidence type="ECO:0000313" key="3">
    <source>
        <dbReference type="EMBL" id="CAF5045159.1"/>
    </source>
</evidence>
<dbReference type="EMBL" id="CAJOBH010224816">
    <property type="protein sequence ID" value="CAF5045159.1"/>
    <property type="molecule type" value="Genomic_DNA"/>
</dbReference>
<comment type="caution">
    <text evidence="2">The sequence shown here is derived from an EMBL/GenBank/DDBJ whole genome shotgun (WGS) entry which is preliminary data.</text>
</comment>
<dbReference type="Proteomes" id="UP000681967">
    <property type="component" value="Unassembled WGS sequence"/>
</dbReference>
<sequence length="25" mass="2862">MATRLNHCKPPPATKNVKTGEKKRR</sequence>
<gene>
    <name evidence="3" type="ORF">BYL167_LOCUS57391</name>
    <name evidence="2" type="ORF">UXM345_LOCUS36570</name>
</gene>
<dbReference type="AlphaFoldDB" id="A0A820LU71"/>
<dbReference type="Proteomes" id="UP000663842">
    <property type="component" value="Unassembled WGS sequence"/>
</dbReference>
<name>A0A820LU71_9BILA</name>
<evidence type="ECO:0000313" key="4">
    <source>
        <dbReference type="Proteomes" id="UP000663842"/>
    </source>
</evidence>